<evidence type="ECO:0000259" key="4">
    <source>
        <dbReference type="Pfam" id="PF00198"/>
    </source>
</evidence>
<gene>
    <name evidence="5" type="ORF">OBE_07359</name>
</gene>
<comment type="caution">
    <text evidence="5">The sequence shown here is derived from an EMBL/GenBank/DDBJ whole genome shotgun (WGS) entry which is preliminary data.</text>
</comment>
<dbReference type="GO" id="GO:0016407">
    <property type="term" value="F:acetyltransferase activity"/>
    <property type="evidence" value="ECO:0007669"/>
    <property type="project" value="TreeGrafter"/>
</dbReference>
<feature type="non-terminal residue" evidence="5">
    <location>
        <position position="1"/>
    </location>
</feature>
<evidence type="ECO:0000256" key="2">
    <source>
        <dbReference type="ARBA" id="ARBA00022679"/>
    </source>
</evidence>
<comment type="cofactor">
    <cofactor evidence="1">
        <name>(R)-lipoate</name>
        <dbReference type="ChEBI" id="CHEBI:83088"/>
    </cofactor>
</comment>
<name>K1SSN9_9ZZZZ</name>
<dbReference type="PANTHER" id="PTHR43178:SF5">
    <property type="entry name" value="LIPOAMIDE ACYLTRANSFERASE COMPONENT OF BRANCHED-CHAIN ALPHA-KETO ACID DEHYDROGENASE COMPLEX, MITOCHONDRIAL"/>
    <property type="match status" value="1"/>
</dbReference>
<dbReference type="EMBL" id="AJWZ01005058">
    <property type="protein sequence ID" value="EKC63637.1"/>
    <property type="molecule type" value="Genomic_DNA"/>
</dbReference>
<dbReference type="Pfam" id="PF00198">
    <property type="entry name" value="2-oxoacid_dh"/>
    <property type="match status" value="1"/>
</dbReference>
<proteinExistence type="predicted"/>
<keyword evidence="2" id="KW-0808">Transferase</keyword>
<dbReference type="InterPro" id="IPR050743">
    <property type="entry name" value="2-oxoacid_DH_E2_comp"/>
</dbReference>
<sequence length="187" mass="20785">LRGFESKNLDEMTDAVNDVARRAENTDLNETMFDVSLDNTLTALKKGKFMQAVYRLIGSKTGKHKVKTLKGDAKKEYEAIPETERLTKRDIEQGTTTISNLGSLYREQSGAAALLEIIPPQVTAFGVGAVQDKPMVITDSFGNKSVEARKVLPICIAFDHRALDFGDIVPFLKRLDDIFENPKVIHT</sequence>
<organism evidence="5">
    <name type="scientific">human gut metagenome</name>
    <dbReference type="NCBI Taxonomy" id="408170"/>
    <lineage>
        <taxon>unclassified sequences</taxon>
        <taxon>metagenomes</taxon>
        <taxon>organismal metagenomes</taxon>
    </lineage>
</organism>
<dbReference type="AlphaFoldDB" id="K1SSN9"/>
<evidence type="ECO:0000256" key="1">
    <source>
        <dbReference type="ARBA" id="ARBA00001938"/>
    </source>
</evidence>
<protein>
    <submittedName>
        <fullName evidence="5">Branched-chain alpha-keto acid dehydrogenase subunit E2</fullName>
    </submittedName>
</protein>
<reference evidence="5" key="1">
    <citation type="journal article" date="2013" name="Environ. Microbiol.">
        <title>Microbiota from the distal guts of lean and obese adolescents exhibit partial functional redundancy besides clear differences in community structure.</title>
        <authorList>
            <person name="Ferrer M."/>
            <person name="Ruiz A."/>
            <person name="Lanza F."/>
            <person name="Haange S.B."/>
            <person name="Oberbach A."/>
            <person name="Till H."/>
            <person name="Bargiela R."/>
            <person name="Campoy C."/>
            <person name="Segura M.T."/>
            <person name="Richter M."/>
            <person name="von Bergen M."/>
            <person name="Seifert J."/>
            <person name="Suarez A."/>
        </authorList>
    </citation>
    <scope>NUCLEOTIDE SEQUENCE</scope>
</reference>
<evidence type="ECO:0000313" key="5">
    <source>
        <dbReference type="EMBL" id="EKC63637.1"/>
    </source>
</evidence>
<feature type="domain" description="2-oxoacid dehydrogenase acyltransferase catalytic" evidence="4">
    <location>
        <begin position="83"/>
        <end position="185"/>
    </location>
</feature>
<feature type="non-terminal residue" evidence="5">
    <location>
        <position position="187"/>
    </location>
</feature>
<dbReference type="InterPro" id="IPR023213">
    <property type="entry name" value="CAT-like_dom_sf"/>
</dbReference>
<dbReference type="GO" id="GO:0005737">
    <property type="term" value="C:cytoplasm"/>
    <property type="evidence" value="ECO:0007669"/>
    <property type="project" value="TreeGrafter"/>
</dbReference>
<accession>K1SSN9</accession>
<dbReference type="InterPro" id="IPR001078">
    <property type="entry name" value="2-oxoacid_DH_actylTfrase"/>
</dbReference>
<keyword evidence="3" id="KW-0012">Acyltransferase</keyword>
<dbReference type="Gene3D" id="3.30.559.10">
    <property type="entry name" value="Chloramphenicol acetyltransferase-like domain"/>
    <property type="match status" value="1"/>
</dbReference>
<dbReference type="GO" id="GO:0031405">
    <property type="term" value="F:lipoic acid binding"/>
    <property type="evidence" value="ECO:0007669"/>
    <property type="project" value="TreeGrafter"/>
</dbReference>
<dbReference type="SUPFAM" id="SSF52777">
    <property type="entry name" value="CoA-dependent acyltransferases"/>
    <property type="match status" value="1"/>
</dbReference>
<evidence type="ECO:0000256" key="3">
    <source>
        <dbReference type="ARBA" id="ARBA00023315"/>
    </source>
</evidence>
<dbReference type="PANTHER" id="PTHR43178">
    <property type="entry name" value="DIHYDROLIPOAMIDE ACETYLTRANSFERASE COMPONENT OF PYRUVATE DEHYDROGENASE COMPLEX"/>
    <property type="match status" value="1"/>
</dbReference>